<evidence type="ECO:0000256" key="4">
    <source>
        <dbReference type="SAM" id="SignalP"/>
    </source>
</evidence>
<dbReference type="InterPro" id="IPR032675">
    <property type="entry name" value="LRR_dom_sf"/>
</dbReference>
<feature type="signal peptide" evidence="4">
    <location>
        <begin position="1"/>
        <end position="23"/>
    </location>
</feature>
<dbReference type="AlphaFoldDB" id="A0A7R9A9P9"/>
<dbReference type="Proteomes" id="UP000677054">
    <property type="component" value="Unassembled WGS sequence"/>
</dbReference>
<dbReference type="GO" id="GO:0016020">
    <property type="term" value="C:membrane"/>
    <property type="evidence" value="ECO:0007669"/>
    <property type="project" value="TreeGrafter"/>
</dbReference>
<accession>A0A7R9A9P9</accession>
<dbReference type="SUPFAM" id="SSF52058">
    <property type="entry name" value="L domain-like"/>
    <property type="match status" value="1"/>
</dbReference>
<reference evidence="5" key="1">
    <citation type="submission" date="2020-11" db="EMBL/GenBank/DDBJ databases">
        <authorList>
            <person name="Tran Van P."/>
        </authorList>
    </citation>
    <scope>NUCLEOTIDE SEQUENCE</scope>
</reference>
<evidence type="ECO:0008006" key="7">
    <source>
        <dbReference type="Google" id="ProtNLM"/>
    </source>
</evidence>
<feature type="chain" id="PRO_5036209754" description="Oplophorus-luciferin 2-monooxygenase non-catalytic subunit" evidence="4">
    <location>
        <begin position="24"/>
        <end position="366"/>
    </location>
</feature>
<evidence type="ECO:0000256" key="1">
    <source>
        <dbReference type="ARBA" id="ARBA00022614"/>
    </source>
</evidence>
<sequence>MKESSKFLSPFVFLLACIPGMTGQYCPDSSDILPCTCSGADENGISVDCSDATSSAQIFAAFNDAVWPFKNLAVGLKKSAELGGIFLEVFEDVSNWLPQCIIGTVPGLNELLQFLLDDSSNMLSRIEVGEGAGPFVVREKVQSGVPQQLLWREGLKSRAFSISDNQAIEEMPEGTFGDVSFRAISITNTAFKTIHPSNLLASKDRLEYLTVTHSSLDEFIWDALPNFPKFEGLTLGTNAFTEMPPFESLSMEEVNLYGNQIIALEAGSFAPNLLRFFLGFPTDANINLSWNSIVYLIEESFRPIVEVLSLGGGNIGLEGNPVVCDCSMAWLALNPGFLESVSGRCPDGTPFSDLFPEDFQECGTFD</sequence>
<dbReference type="PANTHER" id="PTHR24364">
    <property type="entry name" value="LP06937P"/>
    <property type="match status" value="1"/>
</dbReference>
<dbReference type="InterPro" id="IPR052286">
    <property type="entry name" value="Wnt_signaling_inhibitor"/>
</dbReference>
<evidence type="ECO:0000313" key="6">
    <source>
        <dbReference type="Proteomes" id="UP000677054"/>
    </source>
</evidence>
<dbReference type="PROSITE" id="PS51257">
    <property type="entry name" value="PROKAR_LIPOPROTEIN"/>
    <property type="match status" value="1"/>
</dbReference>
<dbReference type="Gene3D" id="3.80.10.10">
    <property type="entry name" value="Ribonuclease Inhibitor"/>
    <property type="match status" value="1"/>
</dbReference>
<organism evidence="5">
    <name type="scientific">Darwinula stevensoni</name>
    <dbReference type="NCBI Taxonomy" id="69355"/>
    <lineage>
        <taxon>Eukaryota</taxon>
        <taxon>Metazoa</taxon>
        <taxon>Ecdysozoa</taxon>
        <taxon>Arthropoda</taxon>
        <taxon>Crustacea</taxon>
        <taxon>Oligostraca</taxon>
        <taxon>Ostracoda</taxon>
        <taxon>Podocopa</taxon>
        <taxon>Podocopida</taxon>
        <taxon>Darwinulocopina</taxon>
        <taxon>Darwinuloidea</taxon>
        <taxon>Darwinulidae</taxon>
        <taxon>Darwinula</taxon>
    </lineage>
</organism>
<gene>
    <name evidence="5" type="ORF">DSTB1V02_LOCUS9898</name>
</gene>
<dbReference type="EMBL" id="CAJPEV010002658">
    <property type="protein sequence ID" value="CAG0897664.1"/>
    <property type="molecule type" value="Genomic_DNA"/>
</dbReference>
<proteinExistence type="predicted"/>
<name>A0A7R9A9P9_9CRUS</name>
<keyword evidence="6" id="KW-1185">Reference proteome</keyword>
<evidence type="ECO:0000256" key="3">
    <source>
        <dbReference type="ARBA" id="ARBA00022737"/>
    </source>
</evidence>
<keyword evidence="2 4" id="KW-0732">Signal</keyword>
<keyword evidence="3" id="KW-0677">Repeat</keyword>
<keyword evidence="1" id="KW-0433">Leucine-rich repeat</keyword>
<dbReference type="PANTHER" id="PTHR24364:SF18">
    <property type="entry name" value="LP06937P"/>
    <property type="match status" value="1"/>
</dbReference>
<protein>
    <recommendedName>
        <fullName evidence="7">Oplophorus-luciferin 2-monooxygenase non-catalytic subunit</fullName>
    </recommendedName>
</protein>
<dbReference type="EMBL" id="LR902175">
    <property type="protein sequence ID" value="CAD7250115.1"/>
    <property type="molecule type" value="Genomic_DNA"/>
</dbReference>
<evidence type="ECO:0000256" key="2">
    <source>
        <dbReference type="ARBA" id="ARBA00022729"/>
    </source>
</evidence>
<dbReference type="OrthoDB" id="694479at2759"/>
<evidence type="ECO:0000313" key="5">
    <source>
        <dbReference type="EMBL" id="CAD7250115.1"/>
    </source>
</evidence>